<reference evidence="3" key="1">
    <citation type="journal article" date="2010" name="Environ. Microbiol.">
        <title>The genome of Syntrophomonas wolfei: new insights into syntrophic metabolism and biohydrogen production.</title>
        <authorList>
            <person name="Sieber J.R."/>
            <person name="Sims D.R."/>
            <person name="Han C."/>
            <person name="Kim E."/>
            <person name="Lykidis A."/>
            <person name="Lapidus A.L."/>
            <person name="McDonnald E."/>
            <person name="Rohlin L."/>
            <person name="Culley D.E."/>
            <person name="Gunsalus R."/>
            <person name="McInerney M.J."/>
        </authorList>
    </citation>
    <scope>NUCLEOTIDE SEQUENCE [LARGE SCALE GENOMIC DNA]</scope>
    <source>
        <strain evidence="3">DSM 2245B / Goettingen</strain>
    </source>
</reference>
<dbReference type="InterPro" id="IPR029060">
    <property type="entry name" value="PIN-like_dom_sf"/>
</dbReference>
<dbReference type="STRING" id="335541.Swol_2474"/>
<proteinExistence type="predicted"/>
<dbReference type="Pfam" id="PF01850">
    <property type="entry name" value="PIN"/>
    <property type="match status" value="1"/>
</dbReference>
<protein>
    <submittedName>
        <fullName evidence="2">PilT protein-like protein</fullName>
    </submittedName>
</protein>
<dbReference type="Gene3D" id="3.40.50.1010">
    <property type="entry name" value="5'-nuclease"/>
    <property type="match status" value="1"/>
</dbReference>
<sequence>MSKSYIFDSYAVLSYLQDEPCADEIFALLRQAQDEKIKLYMTWINVGEVYYRVWREYGKIEAERVLDILSAWPLEILVADSELTIAAAAVKAQNKLAYADAFAIGAAILKQAELVTGDPEIKMASQKLGFILYWIDNQKGL</sequence>
<dbReference type="Proteomes" id="UP000001968">
    <property type="component" value="Chromosome"/>
</dbReference>
<dbReference type="SUPFAM" id="SSF88723">
    <property type="entry name" value="PIN domain-like"/>
    <property type="match status" value="1"/>
</dbReference>
<dbReference type="OrthoDB" id="1806785at2"/>
<dbReference type="RefSeq" id="WP_011641845.1">
    <property type="nucleotide sequence ID" value="NC_008346.1"/>
</dbReference>
<evidence type="ECO:0000313" key="3">
    <source>
        <dbReference type="Proteomes" id="UP000001968"/>
    </source>
</evidence>
<accession>Q0AU41</accession>
<dbReference type="eggNOG" id="COG4113">
    <property type="taxonomic scope" value="Bacteria"/>
</dbReference>
<dbReference type="InterPro" id="IPR002716">
    <property type="entry name" value="PIN_dom"/>
</dbReference>
<name>Q0AU41_SYNWW</name>
<dbReference type="EMBL" id="CP000448">
    <property type="protein sequence ID" value="ABI69763.1"/>
    <property type="molecule type" value="Genomic_DNA"/>
</dbReference>
<organism evidence="2 3">
    <name type="scientific">Syntrophomonas wolfei subsp. wolfei (strain DSM 2245B / Goettingen)</name>
    <dbReference type="NCBI Taxonomy" id="335541"/>
    <lineage>
        <taxon>Bacteria</taxon>
        <taxon>Bacillati</taxon>
        <taxon>Bacillota</taxon>
        <taxon>Clostridia</taxon>
        <taxon>Eubacteriales</taxon>
        <taxon>Syntrophomonadaceae</taxon>
        <taxon>Syntrophomonas</taxon>
    </lineage>
</organism>
<keyword evidence="3" id="KW-1185">Reference proteome</keyword>
<gene>
    <name evidence="2" type="ordered locus">Swol_2474</name>
</gene>
<dbReference type="KEGG" id="swo:Swol_2474"/>
<dbReference type="HOGENOM" id="CLU_135601_1_1_9"/>
<dbReference type="CDD" id="cd18689">
    <property type="entry name" value="PIN_VapC-like"/>
    <property type="match status" value="1"/>
</dbReference>
<dbReference type="AlphaFoldDB" id="Q0AU41"/>
<feature type="domain" description="PIN" evidence="1">
    <location>
        <begin position="5"/>
        <end position="122"/>
    </location>
</feature>
<evidence type="ECO:0000259" key="1">
    <source>
        <dbReference type="Pfam" id="PF01850"/>
    </source>
</evidence>
<evidence type="ECO:0000313" key="2">
    <source>
        <dbReference type="EMBL" id="ABI69763.1"/>
    </source>
</evidence>